<comment type="similarity">
    <text evidence="1 7">Belongs to the peptidase S10 family.</text>
</comment>
<evidence type="ECO:0000256" key="2">
    <source>
        <dbReference type="ARBA" id="ARBA00022645"/>
    </source>
</evidence>
<dbReference type="SUPFAM" id="SSF53474">
    <property type="entry name" value="alpha/beta-Hydrolases"/>
    <property type="match status" value="1"/>
</dbReference>
<dbReference type="GO" id="GO:0006508">
    <property type="term" value="P:proteolysis"/>
    <property type="evidence" value="ECO:0007669"/>
    <property type="project" value="UniProtKB-KW"/>
</dbReference>
<dbReference type="GO" id="GO:0004185">
    <property type="term" value="F:serine-type carboxypeptidase activity"/>
    <property type="evidence" value="ECO:0007669"/>
    <property type="project" value="UniProtKB-UniRule"/>
</dbReference>
<sequence>MKSQILFFALLSIALCAQNPLFLNETYTTGLVNIQKSSDIFYWLFESRSNPSTDPLVIWLTGGPGCSSELALFTENGPFSVNDNLTLENNAYSWNNQANLVFVDQPVGTGFSFAGKGELVTNEDEVGEDFYQFILGFLEQNPQFIGRPLFITGESYAGHYIPAIGAELVKQNNPKINLQGLAIGNGLVNREVQDPTYGEYAYKNKLISAFKYYFVVKPALAICSSLTTIKAPMILSNIFCNIGLEAILGSGQTPKFNIYDIRKPCIGSLCYNMTNVDNFLARNDVKSALGVSGRTWQECSNTVHTALTKDQNVNLAQKVAYVLESGIKVLAYSGDQDFICNYMGGIAWTNAMEWTQQKAYQQAQFQDYQVNGQSAGQIKGAGNFQFLRVYQAGHMVPMDQPAVALHLINQFISS</sequence>
<evidence type="ECO:0000256" key="5">
    <source>
        <dbReference type="ARBA" id="ARBA00022801"/>
    </source>
</evidence>
<proteinExistence type="inferred from homology"/>
<dbReference type="GeneID" id="7843218"/>
<dbReference type="STRING" id="312017.Q23QV3"/>
<dbReference type="Pfam" id="PF00450">
    <property type="entry name" value="Peptidase_S10"/>
    <property type="match status" value="1"/>
</dbReference>
<dbReference type="PROSITE" id="PS00131">
    <property type="entry name" value="CARBOXYPEPT_SER_SER"/>
    <property type="match status" value="1"/>
</dbReference>
<evidence type="ECO:0000313" key="8">
    <source>
        <dbReference type="EMBL" id="EAR98785.1"/>
    </source>
</evidence>
<dbReference type="KEGG" id="tet:TTHERM_00249800"/>
<evidence type="ECO:0000256" key="7">
    <source>
        <dbReference type="RuleBase" id="RU361156"/>
    </source>
</evidence>
<dbReference type="eggNOG" id="KOG1282">
    <property type="taxonomic scope" value="Eukaryota"/>
</dbReference>
<dbReference type="PROSITE" id="PS00560">
    <property type="entry name" value="CARBOXYPEPT_SER_HIS"/>
    <property type="match status" value="1"/>
</dbReference>
<dbReference type="Proteomes" id="UP000009168">
    <property type="component" value="Unassembled WGS sequence"/>
</dbReference>
<evidence type="ECO:0000313" key="9">
    <source>
        <dbReference type="Proteomes" id="UP000009168"/>
    </source>
</evidence>
<keyword evidence="4 7" id="KW-0732">Signal</keyword>
<dbReference type="PRINTS" id="PR00724">
    <property type="entry name" value="CRBOXYPTASEC"/>
</dbReference>
<name>Q23QV3_TETTS</name>
<dbReference type="AlphaFoldDB" id="Q23QV3"/>
<keyword evidence="6" id="KW-0325">Glycoprotein</keyword>
<dbReference type="PANTHER" id="PTHR11802">
    <property type="entry name" value="SERINE PROTEASE FAMILY S10 SERINE CARBOXYPEPTIDASE"/>
    <property type="match status" value="1"/>
</dbReference>
<dbReference type="EC" id="3.4.16.-" evidence="7"/>
<dbReference type="HOGENOM" id="CLU_008523_10_1_1"/>
<gene>
    <name evidence="8" type="ORF">TTHERM_00249800</name>
</gene>
<dbReference type="Gene3D" id="3.40.50.1820">
    <property type="entry name" value="alpha/beta hydrolase"/>
    <property type="match status" value="1"/>
</dbReference>
<organism evidence="8 9">
    <name type="scientific">Tetrahymena thermophila (strain SB210)</name>
    <dbReference type="NCBI Taxonomy" id="312017"/>
    <lineage>
        <taxon>Eukaryota</taxon>
        <taxon>Sar</taxon>
        <taxon>Alveolata</taxon>
        <taxon>Ciliophora</taxon>
        <taxon>Intramacronucleata</taxon>
        <taxon>Oligohymenophorea</taxon>
        <taxon>Hymenostomatida</taxon>
        <taxon>Tetrahymenina</taxon>
        <taxon>Tetrahymenidae</taxon>
        <taxon>Tetrahymena</taxon>
    </lineage>
</organism>
<dbReference type="InterPro" id="IPR018202">
    <property type="entry name" value="Ser_caboxypep_ser_AS"/>
</dbReference>
<feature type="chain" id="PRO_5005142812" description="Carboxypeptidase" evidence="7">
    <location>
        <begin position="17"/>
        <end position="414"/>
    </location>
</feature>
<dbReference type="OrthoDB" id="443318at2759"/>
<dbReference type="InterPro" id="IPR029058">
    <property type="entry name" value="AB_hydrolase_fold"/>
</dbReference>
<evidence type="ECO:0000256" key="6">
    <source>
        <dbReference type="ARBA" id="ARBA00023180"/>
    </source>
</evidence>
<keyword evidence="2 7" id="KW-0121">Carboxypeptidase</keyword>
<dbReference type="InterPro" id="IPR001563">
    <property type="entry name" value="Peptidase_S10"/>
</dbReference>
<feature type="signal peptide" evidence="7">
    <location>
        <begin position="1"/>
        <end position="16"/>
    </location>
</feature>
<accession>Q23QV3</accession>
<protein>
    <recommendedName>
        <fullName evidence="7">Carboxypeptidase</fullName>
        <ecNumber evidence="7">3.4.16.-</ecNumber>
    </recommendedName>
</protein>
<reference evidence="9" key="1">
    <citation type="journal article" date="2006" name="PLoS Biol.">
        <title>Macronuclear genome sequence of the ciliate Tetrahymena thermophila, a model eukaryote.</title>
        <authorList>
            <person name="Eisen J.A."/>
            <person name="Coyne R.S."/>
            <person name="Wu M."/>
            <person name="Wu D."/>
            <person name="Thiagarajan M."/>
            <person name="Wortman J.R."/>
            <person name="Badger J.H."/>
            <person name="Ren Q."/>
            <person name="Amedeo P."/>
            <person name="Jones K.M."/>
            <person name="Tallon L.J."/>
            <person name="Delcher A.L."/>
            <person name="Salzberg S.L."/>
            <person name="Silva J.C."/>
            <person name="Haas B.J."/>
            <person name="Majoros W.H."/>
            <person name="Farzad M."/>
            <person name="Carlton J.M."/>
            <person name="Smith R.K. Jr."/>
            <person name="Garg J."/>
            <person name="Pearlman R.E."/>
            <person name="Karrer K.M."/>
            <person name="Sun L."/>
            <person name="Manning G."/>
            <person name="Elde N.C."/>
            <person name="Turkewitz A.P."/>
            <person name="Asai D.J."/>
            <person name="Wilkes D.E."/>
            <person name="Wang Y."/>
            <person name="Cai H."/>
            <person name="Collins K."/>
            <person name="Stewart B.A."/>
            <person name="Lee S.R."/>
            <person name="Wilamowska K."/>
            <person name="Weinberg Z."/>
            <person name="Ruzzo W.L."/>
            <person name="Wloga D."/>
            <person name="Gaertig J."/>
            <person name="Frankel J."/>
            <person name="Tsao C.-C."/>
            <person name="Gorovsky M.A."/>
            <person name="Keeling P.J."/>
            <person name="Waller R.F."/>
            <person name="Patron N.J."/>
            <person name="Cherry J.M."/>
            <person name="Stover N.A."/>
            <person name="Krieger C.J."/>
            <person name="del Toro C."/>
            <person name="Ryder H.F."/>
            <person name="Williamson S.C."/>
            <person name="Barbeau R.A."/>
            <person name="Hamilton E.P."/>
            <person name="Orias E."/>
        </authorList>
    </citation>
    <scope>NUCLEOTIDE SEQUENCE [LARGE SCALE GENOMIC DNA]</scope>
    <source>
        <strain evidence="9">SB210</strain>
    </source>
</reference>
<dbReference type="OMA" id="AIANNMS"/>
<dbReference type="RefSeq" id="XP_001019030.1">
    <property type="nucleotide sequence ID" value="XM_001019030.1"/>
</dbReference>
<dbReference type="InterPro" id="IPR033124">
    <property type="entry name" value="Ser_caboxypep_his_AS"/>
</dbReference>
<dbReference type="ESTHER" id="tetts-q23qv3">
    <property type="family name" value="Carboxypeptidase_S10"/>
</dbReference>
<keyword evidence="3 7" id="KW-0645">Protease</keyword>
<dbReference type="EMBL" id="GG662647">
    <property type="protein sequence ID" value="EAR98785.1"/>
    <property type="molecule type" value="Genomic_DNA"/>
</dbReference>
<keyword evidence="9" id="KW-1185">Reference proteome</keyword>
<dbReference type="InParanoid" id="Q23QV3"/>
<dbReference type="MEROPS" id="S10.009"/>
<dbReference type="PANTHER" id="PTHR11802:SF113">
    <property type="entry name" value="SERINE CARBOXYPEPTIDASE CTSA-4.1"/>
    <property type="match status" value="1"/>
</dbReference>
<evidence type="ECO:0000256" key="4">
    <source>
        <dbReference type="ARBA" id="ARBA00022729"/>
    </source>
</evidence>
<evidence type="ECO:0000256" key="1">
    <source>
        <dbReference type="ARBA" id="ARBA00009431"/>
    </source>
</evidence>
<keyword evidence="5 7" id="KW-0378">Hydrolase</keyword>
<evidence type="ECO:0000256" key="3">
    <source>
        <dbReference type="ARBA" id="ARBA00022670"/>
    </source>
</evidence>